<dbReference type="InterPro" id="IPR011042">
    <property type="entry name" value="6-blade_b-propeller_TolB-like"/>
</dbReference>
<evidence type="ECO:0008006" key="3">
    <source>
        <dbReference type="Google" id="ProtNLM"/>
    </source>
</evidence>
<dbReference type="OrthoDB" id="5307922at2759"/>
<name>A0A166BNM0_EXIGL</name>
<protein>
    <recommendedName>
        <fullName evidence="3">Calcium-dependent phosphotriesterase</fullName>
    </recommendedName>
</protein>
<proteinExistence type="predicted"/>
<evidence type="ECO:0000313" key="2">
    <source>
        <dbReference type="Proteomes" id="UP000077266"/>
    </source>
</evidence>
<dbReference type="InParanoid" id="A0A166BNM0"/>
<keyword evidence="2" id="KW-1185">Reference proteome</keyword>
<accession>A0A166BNM0</accession>
<organism evidence="1 2">
    <name type="scientific">Exidia glandulosa HHB12029</name>
    <dbReference type="NCBI Taxonomy" id="1314781"/>
    <lineage>
        <taxon>Eukaryota</taxon>
        <taxon>Fungi</taxon>
        <taxon>Dikarya</taxon>
        <taxon>Basidiomycota</taxon>
        <taxon>Agaricomycotina</taxon>
        <taxon>Agaricomycetes</taxon>
        <taxon>Auriculariales</taxon>
        <taxon>Exidiaceae</taxon>
        <taxon>Exidia</taxon>
    </lineage>
</organism>
<dbReference type="PANTHER" id="PTHR11799">
    <property type="entry name" value="PARAOXONASE"/>
    <property type="match status" value="1"/>
</dbReference>
<gene>
    <name evidence="1" type="ORF">EXIGLDRAFT_744295</name>
</gene>
<dbReference type="SUPFAM" id="SSF63829">
    <property type="entry name" value="Calcium-dependent phosphotriesterase"/>
    <property type="match status" value="1"/>
</dbReference>
<sequence>MARLYTAAAASAALLAVLAWHQAKFASLILFAQPLPASYFAYGDASKQCNVIRDPANELGFCEDVISWGLEDAHGRPRRAQRLLLSCDMNRLAWNTVMGPLRDPNPRGALWVHDYTPGGAGLHKLELLNYPVTADFHPLGVSVFTPPEGTEHTLFVVNHGRYNSTVEVFRLAEDAPFAATHVRTLSSPRFVSPNAVAATSASSFYVSQDHTFTRRLRAPFGNIIPPLETILGLPLGWVDHVSFSSSGSALHVSRAASRIPFANGISLDNSGTQLAVASSSVGRVYLYTRSPPSNVLVHDSTIHLPFAPDNLGFDDGRLIVGGHPTLPHLIARARNTTGVTPGSWIVSVEPRTSAQDDVDEMLLTPLPVLKRMTPHEKYLIRTLYQSNGSESGGGWQTATSAVLDEEHGEFFVAGLYAPGILRCTTR</sequence>
<evidence type="ECO:0000313" key="1">
    <source>
        <dbReference type="EMBL" id="KZW02750.1"/>
    </source>
</evidence>
<dbReference type="PANTHER" id="PTHR11799:SF30">
    <property type="entry name" value="SERUM PARAOXONASE_ARYLESTERASE 2"/>
    <property type="match status" value="1"/>
</dbReference>
<dbReference type="Gene3D" id="2.120.10.30">
    <property type="entry name" value="TolB, C-terminal domain"/>
    <property type="match status" value="1"/>
</dbReference>
<dbReference type="Proteomes" id="UP000077266">
    <property type="component" value="Unassembled WGS sequence"/>
</dbReference>
<dbReference type="InterPro" id="IPR051288">
    <property type="entry name" value="Serum_paraoxonase/arylesterase"/>
</dbReference>
<dbReference type="AlphaFoldDB" id="A0A166BNM0"/>
<dbReference type="EMBL" id="KV425886">
    <property type="protein sequence ID" value="KZW02750.1"/>
    <property type="molecule type" value="Genomic_DNA"/>
</dbReference>
<reference evidence="1 2" key="1">
    <citation type="journal article" date="2016" name="Mol. Biol. Evol.">
        <title>Comparative Genomics of Early-Diverging Mushroom-Forming Fungi Provides Insights into the Origins of Lignocellulose Decay Capabilities.</title>
        <authorList>
            <person name="Nagy L.G."/>
            <person name="Riley R."/>
            <person name="Tritt A."/>
            <person name="Adam C."/>
            <person name="Daum C."/>
            <person name="Floudas D."/>
            <person name="Sun H."/>
            <person name="Yadav J.S."/>
            <person name="Pangilinan J."/>
            <person name="Larsson K.H."/>
            <person name="Matsuura K."/>
            <person name="Barry K."/>
            <person name="Labutti K."/>
            <person name="Kuo R."/>
            <person name="Ohm R.A."/>
            <person name="Bhattacharya S.S."/>
            <person name="Shirouzu T."/>
            <person name="Yoshinaga Y."/>
            <person name="Martin F.M."/>
            <person name="Grigoriev I.V."/>
            <person name="Hibbett D.S."/>
        </authorList>
    </citation>
    <scope>NUCLEOTIDE SEQUENCE [LARGE SCALE GENOMIC DNA]</scope>
    <source>
        <strain evidence="1 2">HHB12029</strain>
    </source>
</reference>